<dbReference type="EMBL" id="RDQH01000334">
    <property type="protein sequence ID" value="RXH91023.1"/>
    <property type="molecule type" value="Genomic_DNA"/>
</dbReference>
<gene>
    <name evidence="4" type="ORF">DVH24_020046</name>
</gene>
<evidence type="ECO:0000313" key="4">
    <source>
        <dbReference type="EMBL" id="RXH91023.1"/>
    </source>
</evidence>
<dbReference type="STRING" id="3750.A0A498JB30"/>
<dbReference type="Proteomes" id="UP000290289">
    <property type="component" value="Chromosome 8"/>
</dbReference>
<feature type="region of interest" description="Disordered" evidence="1">
    <location>
        <begin position="58"/>
        <end position="137"/>
    </location>
</feature>
<comment type="caution">
    <text evidence="4">The sequence shown here is derived from an EMBL/GenBank/DDBJ whole genome shotgun (WGS) entry which is preliminary data.</text>
</comment>
<dbReference type="PANTHER" id="PTHR21450:SF19">
    <property type="entry name" value="F5M15.15"/>
    <property type="match status" value="1"/>
</dbReference>
<evidence type="ECO:0008006" key="6">
    <source>
        <dbReference type="Google" id="ProtNLM"/>
    </source>
</evidence>
<evidence type="ECO:0000256" key="1">
    <source>
        <dbReference type="SAM" id="MobiDB-lite"/>
    </source>
</evidence>
<dbReference type="AlphaFoldDB" id="A0A498JB30"/>
<name>A0A498JB30_MALDO</name>
<dbReference type="Pfam" id="PF04783">
    <property type="entry name" value="DUF630"/>
    <property type="match status" value="1"/>
</dbReference>
<dbReference type="InterPro" id="IPR006867">
    <property type="entry name" value="DUF632"/>
</dbReference>
<feature type="compositionally biased region" description="Low complexity" evidence="1">
    <location>
        <begin position="218"/>
        <end position="232"/>
    </location>
</feature>
<dbReference type="PANTHER" id="PTHR21450">
    <property type="entry name" value="PROTEIN ALTERED PHOSPHATE STARVATION RESPONSE 1"/>
    <property type="match status" value="1"/>
</dbReference>
<sequence length="647" mass="72611">MGCAASKLEDLPAVALCRDRCMYLEEALSQAQVLADAHVAYLASLRTLGPALHRFFHDIPAGNEPPPPPESDSHLQFPSDSESESKEDHTVKKLGETPTPVSEHDQYFREGEGETYKNSGSRLTSEPRPPPPPPPSSAWDFLNLFDAYEREIYLAPFYSCTNLDLEETAHSPALAADKIKVGNCGGNNDINVKHNTKNIGDDQEEESRSGKSKTTHMATSTATPPSVSVSAPVREETEAMRELNLLFDRASESGNQVLLSLQSHHHTISLDQEYGFDDREGLVMSSQNLSYTLKTLFLWEKKLYHEVKAEERLRITHEKKSRMLKHLEHGKGNTTSAAEAPKLNSLRSAVRDLLTKMKIAIQIVDRISITINKLRDEELWPQVIKFINRLLDMWKAMVECHKSQYRAMVEAKGLDGVAISNAKLSGAHNAETAIRLKLELQNWNVCFSNWIVAQKVYVKALNGWVQRCLLHEPNVADQELTADEDIGAPPIFVICNEWSQAMDRLSDEEVVEAIGGFTSSIHTLLMEGNNNNVEMVQQRMVAENKDVARKVKFLEAEEGKEQNILHKLMRGRGGKKNVASSSLRAGEDESHGERVQQQSRSDRNINLVWDLKQTLMAMEKFTANSLQAYNEIHAHIELQEVSCRQSG</sequence>
<organism evidence="4 5">
    <name type="scientific">Malus domestica</name>
    <name type="common">Apple</name>
    <name type="synonym">Pyrus malus</name>
    <dbReference type="NCBI Taxonomy" id="3750"/>
    <lineage>
        <taxon>Eukaryota</taxon>
        <taxon>Viridiplantae</taxon>
        <taxon>Streptophyta</taxon>
        <taxon>Embryophyta</taxon>
        <taxon>Tracheophyta</taxon>
        <taxon>Spermatophyta</taxon>
        <taxon>Magnoliopsida</taxon>
        <taxon>eudicotyledons</taxon>
        <taxon>Gunneridae</taxon>
        <taxon>Pentapetalae</taxon>
        <taxon>rosids</taxon>
        <taxon>fabids</taxon>
        <taxon>Rosales</taxon>
        <taxon>Rosaceae</taxon>
        <taxon>Amygdaloideae</taxon>
        <taxon>Maleae</taxon>
        <taxon>Malus</taxon>
    </lineage>
</organism>
<feature type="domain" description="DUF630" evidence="3">
    <location>
        <begin position="1"/>
        <end position="57"/>
    </location>
</feature>
<protein>
    <recommendedName>
        <fullName evidence="6">DUF632 domain-containing protein</fullName>
    </recommendedName>
</protein>
<keyword evidence="5" id="KW-1185">Reference proteome</keyword>
<evidence type="ECO:0000259" key="3">
    <source>
        <dbReference type="Pfam" id="PF04783"/>
    </source>
</evidence>
<evidence type="ECO:0000313" key="5">
    <source>
        <dbReference type="Proteomes" id="UP000290289"/>
    </source>
</evidence>
<feature type="compositionally biased region" description="Pro residues" evidence="1">
    <location>
        <begin position="127"/>
        <end position="136"/>
    </location>
</feature>
<dbReference type="InterPro" id="IPR006868">
    <property type="entry name" value="DUF630"/>
</dbReference>
<proteinExistence type="predicted"/>
<feature type="region of interest" description="Disordered" evidence="1">
    <location>
        <begin position="192"/>
        <end position="233"/>
    </location>
</feature>
<feature type="compositionally biased region" description="Basic and acidic residues" evidence="1">
    <location>
        <begin position="83"/>
        <end position="95"/>
    </location>
</feature>
<feature type="compositionally biased region" description="Basic and acidic residues" evidence="1">
    <location>
        <begin position="102"/>
        <end position="115"/>
    </location>
</feature>
<accession>A0A498JB30</accession>
<dbReference type="Pfam" id="PF04782">
    <property type="entry name" value="DUF632"/>
    <property type="match status" value="1"/>
</dbReference>
<feature type="domain" description="DUF632" evidence="2">
    <location>
        <begin position="273"/>
        <end position="522"/>
    </location>
</feature>
<feature type="compositionally biased region" description="Basic and acidic residues" evidence="1">
    <location>
        <begin position="585"/>
        <end position="594"/>
    </location>
</feature>
<evidence type="ECO:0000259" key="2">
    <source>
        <dbReference type="Pfam" id="PF04782"/>
    </source>
</evidence>
<reference evidence="4 5" key="1">
    <citation type="submission" date="2018-10" db="EMBL/GenBank/DDBJ databases">
        <title>A high-quality apple genome assembly.</title>
        <authorList>
            <person name="Hu J."/>
        </authorList>
    </citation>
    <scope>NUCLEOTIDE SEQUENCE [LARGE SCALE GENOMIC DNA]</scope>
    <source>
        <strain evidence="5">cv. HFTH1</strain>
        <tissue evidence="4">Young leaf</tissue>
    </source>
</reference>
<feature type="region of interest" description="Disordered" evidence="1">
    <location>
        <begin position="571"/>
        <end position="599"/>
    </location>
</feature>